<feature type="region of interest" description="Disordered" evidence="1">
    <location>
        <begin position="343"/>
        <end position="369"/>
    </location>
</feature>
<feature type="region of interest" description="Disordered" evidence="1">
    <location>
        <begin position="109"/>
        <end position="129"/>
    </location>
</feature>
<gene>
    <name evidence="2" type="ORF">H257_09207</name>
</gene>
<feature type="region of interest" description="Disordered" evidence="1">
    <location>
        <begin position="1"/>
        <end position="93"/>
    </location>
</feature>
<evidence type="ECO:0000313" key="2">
    <source>
        <dbReference type="EMBL" id="ETV76742.1"/>
    </source>
</evidence>
<name>W4GAM6_APHAT</name>
<protein>
    <submittedName>
        <fullName evidence="2">Uncharacterized protein</fullName>
    </submittedName>
</protein>
<accession>W4GAM6</accession>
<reference evidence="2" key="1">
    <citation type="submission" date="2013-12" db="EMBL/GenBank/DDBJ databases">
        <title>The Genome Sequence of Aphanomyces astaci APO3.</title>
        <authorList>
            <consortium name="The Broad Institute Genomics Platform"/>
            <person name="Russ C."/>
            <person name="Tyler B."/>
            <person name="van West P."/>
            <person name="Dieguez-Uribeondo J."/>
            <person name="Young S.K."/>
            <person name="Zeng Q."/>
            <person name="Gargeya S."/>
            <person name="Fitzgerald M."/>
            <person name="Abouelleil A."/>
            <person name="Alvarado L."/>
            <person name="Chapman S.B."/>
            <person name="Gainer-Dewar J."/>
            <person name="Goldberg J."/>
            <person name="Griggs A."/>
            <person name="Gujja S."/>
            <person name="Hansen M."/>
            <person name="Howarth C."/>
            <person name="Imamovic A."/>
            <person name="Ireland A."/>
            <person name="Larimer J."/>
            <person name="McCowan C."/>
            <person name="Murphy C."/>
            <person name="Pearson M."/>
            <person name="Poon T.W."/>
            <person name="Priest M."/>
            <person name="Roberts A."/>
            <person name="Saif S."/>
            <person name="Shea T."/>
            <person name="Sykes S."/>
            <person name="Wortman J."/>
            <person name="Nusbaum C."/>
            <person name="Birren B."/>
        </authorList>
    </citation>
    <scope>NUCLEOTIDE SEQUENCE [LARGE SCALE GENOMIC DNA]</scope>
    <source>
        <strain evidence="2">APO3</strain>
    </source>
</reference>
<dbReference type="OrthoDB" id="79560at2759"/>
<evidence type="ECO:0000256" key="1">
    <source>
        <dbReference type="SAM" id="MobiDB-lite"/>
    </source>
</evidence>
<dbReference type="RefSeq" id="XP_009833654.1">
    <property type="nucleotide sequence ID" value="XM_009835352.1"/>
</dbReference>
<dbReference type="EMBL" id="KI913135">
    <property type="protein sequence ID" value="ETV76742.1"/>
    <property type="molecule type" value="Genomic_DNA"/>
</dbReference>
<dbReference type="AlphaFoldDB" id="W4GAM6"/>
<sequence length="405" mass="44148">MGCLASKSRRVNVPPPSVHVVSPQVSVHDIPHDALPITPRPPSTTTNTPNTTIHSTDSREATASSKAHRLSKAFSSSGLPGGGGSGRRNSRHHTKGVLASVRSHLSLLNTSNRSVNSNRSSRNSFGVSTSGGSMKGYKFDAMLEPDPGSNHTLVDSAFRAKGYRWIISQVESKTLAALDVHKSYMGDDLQHEVKLFHGGDVVDAVRNRNVMTVLDTYAKCLWDALTMSATTSMWRVQCLEVVDAATCYTQVMVVDGISPGHPLVLNVLLKFVRESVDRHVIVLRNIAEDAKFPLPRQSIAFSVSGWIVLDRALVASGRRLGFEQNPKPATHARSLFRCRATKDSTEPSIPLSPHSEGPTQPHPDDDEDTAADMSEWLMNAIVQIFHAIESSAIQQLSTIDIKPKR</sequence>
<feature type="compositionally biased region" description="Low complexity" evidence="1">
    <location>
        <begin position="43"/>
        <end position="55"/>
    </location>
</feature>
<dbReference type="VEuPathDB" id="FungiDB:H257_09207"/>
<proteinExistence type="predicted"/>
<organism evidence="2">
    <name type="scientific">Aphanomyces astaci</name>
    <name type="common">Crayfish plague agent</name>
    <dbReference type="NCBI Taxonomy" id="112090"/>
    <lineage>
        <taxon>Eukaryota</taxon>
        <taxon>Sar</taxon>
        <taxon>Stramenopiles</taxon>
        <taxon>Oomycota</taxon>
        <taxon>Saprolegniomycetes</taxon>
        <taxon>Saprolegniales</taxon>
        <taxon>Verrucalvaceae</taxon>
        <taxon>Aphanomyces</taxon>
    </lineage>
</organism>
<dbReference type="GeneID" id="20811203"/>
<feature type="compositionally biased region" description="Low complexity" evidence="1">
    <location>
        <begin position="18"/>
        <end position="28"/>
    </location>
</feature>
<feature type="compositionally biased region" description="Low complexity" evidence="1">
    <location>
        <begin position="109"/>
        <end position="124"/>
    </location>
</feature>